<evidence type="ECO:0000256" key="3">
    <source>
        <dbReference type="ARBA" id="ARBA00022722"/>
    </source>
</evidence>
<comment type="similarity">
    <text evidence="1 6">Belongs to the XseB family.</text>
</comment>
<comment type="function">
    <text evidence="6">Bidirectionally degrades single-stranded DNA into large acid-insoluble oligonucleotides, which are then degraded further into small acid-soluble oligonucleotides.</text>
</comment>
<evidence type="ECO:0000256" key="5">
    <source>
        <dbReference type="ARBA" id="ARBA00022839"/>
    </source>
</evidence>
<comment type="subcellular location">
    <subcellularLocation>
        <location evidence="6">Cytoplasm</location>
    </subcellularLocation>
</comment>
<dbReference type="Pfam" id="PF02609">
    <property type="entry name" value="Exonuc_VII_S"/>
    <property type="match status" value="1"/>
</dbReference>
<keyword evidence="5 6" id="KW-0269">Exonuclease</keyword>
<evidence type="ECO:0000256" key="1">
    <source>
        <dbReference type="ARBA" id="ARBA00009998"/>
    </source>
</evidence>
<reference evidence="7 8" key="1">
    <citation type="submission" date="2019-04" db="EMBL/GenBank/DDBJ databases">
        <authorList>
            <person name="Poehlein A."/>
            <person name="Bengelsdorf F.R."/>
            <person name="Duerre P."/>
            <person name="Daniel R."/>
        </authorList>
    </citation>
    <scope>NUCLEOTIDE SEQUENCE [LARGE SCALE GENOMIC DNA]</scope>
    <source>
        <strain evidence="7 8">BS-1</strain>
    </source>
</reference>
<dbReference type="Gene3D" id="1.10.287.1040">
    <property type="entry name" value="Exonuclease VII, small subunit"/>
    <property type="match status" value="1"/>
</dbReference>
<dbReference type="GO" id="GO:0008855">
    <property type="term" value="F:exodeoxyribonuclease VII activity"/>
    <property type="evidence" value="ECO:0007669"/>
    <property type="project" value="UniProtKB-UniRule"/>
</dbReference>
<dbReference type="SUPFAM" id="SSF116842">
    <property type="entry name" value="XseB-like"/>
    <property type="match status" value="1"/>
</dbReference>
<comment type="caution">
    <text evidence="7">The sequence shown here is derived from an EMBL/GenBank/DDBJ whole genome shotgun (WGS) entry which is preliminary data.</text>
</comment>
<comment type="catalytic activity">
    <reaction evidence="6">
        <text>Exonucleolytic cleavage in either 5'- to 3'- or 3'- to 5'-direction to yield nucleoside 5'-phosphates.</text>
        <dbReference type="EC" id="3.1.11.6"/>
    </reaction>
</comment>
<evidence type="ECO:0000313" key="8">
    <source>
        <dbReference type="Proteomes" id="UP000297714"/>
    </source>
</evidence>
<dbReference type="OrthoDB" id="49164at2"/>
<accession>A0A4Z0YE99</accession>
<keyword evidence="8" id="KW-1185">Reference proteome</keyword>
<dbReference type="NCBIfam" id="NF002140">
    <property type="entry name" value="PRK00977.1-4"/>
    <property type="match status" value="1"/>
</dbReference>
<keyword evidence="2 6" id="KW-0963">Cytoplasm</keyword>
<dbReference type="NCBIfam" id="TIGR01280">
    <property type="entry name" value="xseB"/>
    <property type="match status" value="1"/>
</dbReference>
<evidence type="ECO:0000256" key="6">
    <source>
        <dbReference type="HAMAP-Rule" id="MF_00337"/>
    </source>
</evidence>
<proteinExistence type="inferred from homology"/>
<dbReference type="PIRSF" id="PIRSF006488">
    <property type="entry name" value="Exonuc_VII_S"/>
    <property type="match status" value="1"/>
</dbReference>
<dbReference type="GO" id="GO:0006308">
    <property type="term" value="P:DNA catabolic process"/>
    <property type="evidence" value="ECO:0007669"/>
    <property type="project" value="UniProtKB-UniRule"/>
</dbReference>
<gene>
    <name evidence="6 7" type="primary">xseB</name>
    <name evidence="7" type="ORF">CAGA_17970</name>
</gene>
<sequence>MNKKMTFEEALTKLSEIVSRMESGNEPLETSLKLFEEGSALAAFCYDKLQNAEQKIKQITEYKETGGDEDA</sequence>
<organism evidence="7 8">
    <name type="scientific">Caproiciproducens galactitolivorans</name>
    <dbReference type="NCBI Taxonomy" id="642589"/>
    <lineage>
        <taxon>Bacteria</taxon>
        <taxon>Bacillati</taxon>
        <taxon>Bacillota</taxon>
        <taxon>Clostridia</taxon>
        <taxon>Eubacteriales</taxon>
        <taxon>Acutalibacteraceae</taxon>
        <taxon>Caproiciproducens</taxon>
    </lineage>
</organism>
<comment type="subunit">
    <text evidence="6">Heterooligomer composed of large and small subunits.</text>
</comment>
<evidence type="ECO:0000256" key="2">
    <source>
        <dbReference type="ARBA" id="ARBA00022490"/>
    </source>
</evidence>
<dbReference type="GO" id="GO:0009318">
    <property type="term" value="C:exodeoxyribonuclease VII complex"/>
    <property type="evidence" value="ECO:0007669"/>
    <property type="project" value="UniProtKB-UniRule"/>
</dbReference>
<dbReference type="InterPro" id="IPR037004">
    <property type="entry name" value="Exonuc_VII_ssu_sf"/>
</dbReference>
<dbReference type="PANTHER" id="PTHR34137:SF1">
    <property type="entry name" value="EXODEOXYRIBONUCLEASE 7 SMALL SUBUNIT"/>
    <property type="match status" value="1"/>
</dbReference>
<dbReference type="EC" id="3.1.11.6" evidence="6"/>
<dbReference type="GO" id="GO:0005829">
    <property type="term" value="C:cytosol"/>
    <property type="evidence" value="ECO:0007669"/>
    <property type="project" value="TreeGrafter"/>
</dbReference>
<dbReference type="EMBL" id="SRMQ01000008">
    <property type="protein sequence ID" value="TGJ76076.1"/>
    <property type="molecule type" value="Genomic_DNA"/>
</dbReference>
<dbReference type="AlphaFoldDB" id="A0A4Z0YE99"/>
<dbReference type="HAMAP" id="MF_00337">
    <property type="entry name" value="Exonuc_7_S"/>
    <property type="match status" value="1"/>
</dbReference>
<name>A0A4Z0YE99_9FIRM</name>
<evidence type="ECO:0000256" key="4">
    <source>
        <dbReference type="ARBA" id="ARBA00022801"/>
    </source>
</evidence>
<dbReference type="Proteomes" id="UP000297714">
    <property type="component" value="Unassembled WGS sequence"/>
</dbReference>
<dbReference type="RefSeq" id="WP_135659983.1">
    <property type="nucleotide sequence ID" value="NZ_JAJUFJ010000001.1"/>
</dbReference>
<protein>
    <recommendedName>
        <fullName evidence="6">Exodeoxyribonuclease 7 small subunit</fullName>
        <ecNumber evidence="6">3.1.11.6</ecNumber>
    </recommendedName>
    <alternativeName>
        <fullName evidence="6">Exodeoxyribonuclease VII small subunit</fullName>
        <shortName evidence="6">Exonuclease VII small subunit</shortName>
    </alternativeName>
</protein>
<dbReference type="PANTHER" id="PTHR34137">
    <property type="entry name" value="EXODEOXYRIBONUCLEASE 7 SMALL SUBUNIT"/>
    <property type="match status" value="1"/>
</dbReference>
<dbReference type="InterPro" id="IPR003761">
    <property type="entry name" value="Exonuc_VII_S"/>
</dbReference>
<keyword evidence="3 6" id="KW-0540">Nuclease</keyword>
<keyword evidence="4 6" id="KW-0378">Hydrolase</keyword>
<evidence type="ECO:0000313" key="7">
    <source>
        <dbReference type="EMBL" id="TGJ76076.1"/>
    </source>
</evidence>